<keyword evidence="3" id="KW-1185">Reference proteome</keyword>
<dbReference type="AlphaFoldDB" id="A0A6N4VCQ8"/>
<feature type="chain" id="PRO_5038582675" description="Secreted protein" evidence="1">
    <location>
        <begin position="40"/>
        <end position="148"/>
    </location>
</feature>
<feature type="signal peptide" evidence="1">
    <location>
        <begin position="1"/>
        <end position="39"/>
    </location>
</feature>
<gene>
    <name evidence="2" type="ORF">MPOR_34300</name>
</gene>
<proteinExistence type="predicted"/>
<dbReference type="Proteomes" id="UP000466785">
    <property type="component" value="Chromosome"/>
</dbReference>
<dbReference type="KEGG" id="mpof:MPOR_34300"/>
<sequence length="148" mass="14924">MRRFPVADPHRCLTIQSMLRVCAVGALALVSLGSSVAVAAAEPEPTGCTYSLTAPSVVNVAGVDMVTATVDTGACEGAVTFQTVACIAMDGESSPGRCAQGSGIVPAQVFFQPYRPGATYTATGRGCAATGNPPQKVCSENGPLTATL</sequence>
<protein>
    <recommendedName>
        <fullName evidence="4">Secreted protein</fullName>
    </recommendedName>
</protein>
<organism evidence="2 3">
    <name type="scientific">Mycolicibacterium poriferae</name>
    <dbReference type="NCBI Taxonomy" id="39694"/>
    <lineage>
        <taxon>Bacteria</taxon>
        <taxon>Bacillati</taxon>
        <taxon>Actinomycetota</taxon>
        <taxon>Actinomycetes</taxon>
        <taxon>Mycobacteriales</taxon>
        <taxon>Mycobacteriaceae</taxon>
        <taxon>Mycolicibacterium</taxon>
    </lineage>
</organism>
<evidence type="ECO:0008006" key="4">
    <source>
        <dbReference type="Google" id="ProtNLM"/>
    </source>
</evidence>
<accession>A0A6N4VCQ8</accession>
<evidence type="ECO:0000256" key="1">
    <source>
        <dbReference type="SAM" id="SignalP"/>
    </source>
</evidence>
<dbReference type="EMBL" id="AP022570">
    <property type="protein sequence ID" value="BBX52404.1"/>
    <property type="molecule type" value="Genomic_DNA"/>
</dbReference>
<keyword evidence="1" id="KW-0732">Signal</keyword>
<reference evidence="2 3" key="1">
    <citation type="journal article" date="2019" name="Emerg. Microbes Infect.">
        <title>Comprehensive subspecies identification of 175 nontuberculous mycobacteria species based on 7547 genomic profiles.</title>
        <authorList>
            <person name="Matsumoto Y."/>
            <person name="Kinjo T."/>
            <person name="Motooka D."/>
            <person name="Nabeya D."/>
            <person name="Jung N."/>
            <person name="Uechi K."/>
            <person name="Horii T."/>
            <person name="Iida T."/>
            <person name="Fujita J."/>
            <person name="Nakamura S."/>
        </authorList>
    </citation>
    <scope>NUCLEOTIDE SEQUENCE [LARGE SCALE GENOMIC DNA]</scope>
    <source>
        <strain evidence="2 3">JCM 12603</strain>
    </source>
</reference>
<evidence type="ECO:0000313" key="3">
    <source>
        <dbReference type="Proteomes" id="UP000466785"/>
    </source>
</evidence>
<name>A0A6N4VCQ8_9MYCO</name>
<evidence type="ECO:0000313" key="2">
    <source>
        <dbReference type="EMBL" id="BBX52404.1"/>
    </source>
</evidence>